<dbReference type="PANTHER" id="PTHR43857">
    <property type="entry name" value="BLR7761 PROTEIN"/>
    <property type="match status" value="1"/>
</dbReference>
<comment type="caution">
    <text evidence="1">The sequence shown here is derived from an EMBL/GenBank/DDBJ whole genome shotgun (WGS) entry which is preliminary data.</text>
</comment>
<sequence length="284" mass="30566">MTVTLIDPQGLPRSSVYHQVAVATGDRQVFVAGQVAWDADGVTVGVGDLAAQVEQSYINVATALAGVGAGLDDIVRLTVYVVDWTPDKMPTFLDGVARAAARLGSTPMSPATLIGVAALHTPEHLVEVEATAVVGDPATGAVDSRPEFFATPGYGETQLDRMHYHQAVRIGNRVETSGQGGWDDDWQFPDSLEDEIVRAFDNVERTLATAGATWRDVVHVNSYHLPEADGFIGETHNRVMVEQFRKRMGDRAPIWTETGVPALGAPGMRVEIRVTAIVEAARPR</sequence>
<dbReference type="CDD" id="cd00448">
    <property type="entry name" value="YjgF_YER057c_UK114_family"/>
    <property type="match status" value="1"/>
</dbReference>
<evidence type="ECO:0000313" key="1">
    <source>
        <dbReference type="EMBL" id="GIJ27268.1"/>
    </source>
</evidence>
<dbReference type="InterPro" id="IPR006175">
    <property type="entry name" value="YjgF/YER057c/UK114"/>
</dbReference>
<dbReference type="Gene3D" id="3.30.1330.40">
    <property type="entry name" value="RutC-like"/>
    <property type="match status" value="2"/>
</dbReference>
<reference evidence="1 2" key="1">
    <citation type="submission" date="2021-01" db="EMBL/GenBank/DDBJ databases">
        <title>Whole genome shotgun sequence of Verrucosispora qiuiae NBRC 106684.</title>
        <authorList>
            <person name="Komaki H."/>
            <person name="Tamura T."/>
        </authorList>
    </citation>
    <scope>NUCLEOTIDE SEQUENCE [LARGE SCALE GENOMIC DNA]</scope>
    <source>
        <strain evidence="1 2">NBRC 106684</strain>
    </source>
</reference>
<proteinExistence type="predicted"/>
<dbReference type="Proteomes" id="UP000653076">
    <property type="component" value="Unassembled WGS sequence"/>
</dbReference>
<dbReference type="InterPro" id="IPR035959">
    <property type="entry name" value="RutC-like_sf"/>
</dbReference>
<organism evidence="1 2">
    <name type="scientific">Micromonospora qiuiae</name>
    <dbReference type="NCBI Taxonomy" id="502268"/>
    <lineage>
        <taxon>Bacteria</taxon>
        <taxon>Bacillati</taxon>
        <taxon>Actinomycetota</taxon>
        <taxon>Actinomycetes</taxon>
        <taxon>Micromonosporales</taxon>
        <taxon>Micromonosporaceae</taxon>
        <taxon>Micromonospora</taxon>
    </lineage>
</organism>
<evidence type="ECO:0000313" key="2">
    <source>
        <dbReference type="Proteomes" id="UP000653076"/>
    </source>
</evidence>
<accession>A0ABQ4JAT6</accession>
<dbReference type="Pfam" id="PF01042">
    <property type="entry name" value="Ribonuc_L-PSP"/>
    <property type="match status" value="2"/>
</dbReference>
<dbReference type="EMBL" id="BOPC01000030">
    <property type="protein sequence ID" value="GIJ27268.1"/>
    <property type="molecule type" value="Genomic_DNA"/>
</dbReference>
<evidence type="ECO:0008006" key="3">
    <source>
        <dbReference type="Google" id="ProtNLM"/>
    </source>
</evidence>
<dbReference type="SUPFAM" id="SSF55298">
    <property type="entry name" value="YjgF-like"/>
    <property type="match status" value="2"/>
</dbReference>
<dbReference type="PANTHER" id="PTHR43857:SF1">
    <property type="entry name" value="YJGH FAMILY PROTEIN"/>
    <property type="match status" value="1"/>
</dbReference>
<gene>
    <name evidence="1" type="ORF">Vqi01_24300</name>
</gene>
<name>A0ABQ4JAT6_9ACTN</name>
<keyword evidence="2" id="KW-1185">Reference proteome</keyword>
<protein>
    <recommendedName>
        <fullName evidence="3">Enamine deaminase RidA, house cleaning of reactive enamine intermediates, YjgF/YER057c/UK114 family</fullName>
    </recommendedName>
</protein>